<sequence length="357" mass="40216">SSPLSTRKQFAHCRLTPHTYFLVRGAHFFCVRWHRHTRRFFVAVLPHTHTHTHTIQQRIVTHKWSQSVGVERSFPFQKLEYLSLVVSFLETSLRHRNLVKVMKSSEDTNSMNVNVIASVWLSTVKTSVKFTCPDGRSERLSHTGNNVNVALPSFATDILIWFDFVSGGCVRRLGESREVFHFPAAVDYSAVRFTIRGTILNASVTWCAVKHPPYSIAQDTSAASRKQASSSSSLLAASEAQSSTAASNSSVVVRWPDSLKRSSLQLTVQFVDSHGMKQWLSKDNVMDVPRVEIILPTSARDVVVWMDCPLGCVWSAASRNATDGTFQHREVFYERCASNFKQIMIDVDIIVFFFVGA</sequence>
<keyword evidence="2" id="KW-1185">Reference proteome</keyword>
<dbReference type="EMBL" id="CYKH01001381">
    <property type="protein sequence ID" value="CUG86739.1"/>
    <property type="molecule type" value="Genomic_DNA"/>
</dbReference>
<evidence type="ECO:0000313" key="1">
    <source>
        <dbReference type="EMBL" id="CUG86739.1"/>
    </source>
</evidence>
<evidence type="ECO:0000313" key="2">
    <source>
        <dbReference type="Proteomes" id="UP000051952"/>
    </source>
</evidence>
<dbReference type="Proteomes" id="UP000051952">
    <property type="component" value="Unassembled WGS sequence"/>
</dbReference>
<reference evidence="2" key="1">
    <citation type="submission" date="2015-09" db="EMBL/GenBank/DDBJ databases">
        <authorList>
            <consortium name="Pathogen Informatics"/>
        </authorList>
    </citation>
    <scope>NUCLEOTIDE SEQUENCE [LARGE SCALE GENOMIC DNA]</scope>
    <source>
        <strain evidence="2">Lake Konstanz</strain>
    </source>
</reference>
<proteinExistence type="predicted"/>
<name>A0A0S4JBB2_BODSA</name>
<gene>
    <name evidence="1" type="ORF">BSAL_94505</name>
</gene>
<dbReference type="VEuPathDB" id="TriTrypDB:BSAL_94505"/>
<organism evidence="1 2">
    <name type="scientific">Bodo saltans</name>
    <name type="common">Flagellated protozoan</name>
    <dbReference type="NCBI Taxonomy" id="75058"/>
    <lineage>
        <taxon>Eukaryota</taxon>
        <taxon>Discoba</taxon>
        <taxon>Euglenozoa</taxon>
        <taxon>Kinetoplastea</taxon>
        <taxon>Metakinetoplastina</taxon>
        <taxon>Eubodonida</taxon>
        <taxon>Bodonidae</taxon>
        <taxon>Bodo</taxon>
    </lineage>
</organism>
<feature type="non-terminal residue" evidence="1">
    <location>
        <position position="1"/>
    </location>
</feature>
<protein>
    <submittedName>
        <fullName evidence="1">Uncharacterized protein</fullName>
    </submittedName>
</protein>
<dbReference type="AlphaFoldDB" id="A0A0S4JBB2"/>
<accession>A0A0S4JBB2</accession>